<evidence type="ECO:0000313" key="2">
    <source>
        <dbReference type="Proteomes" id="UP000410492"/>
    </source>
</evidence>
<reference evidence="1 2" key="1">
    <citation type="submission" date="2019-01" db="EMBL/GenBank/DDBJ databases">
        <authorList>
            <person name="Sayadi A."/>
        </authorList>
    </citation>
    <scope>NUCLEOTIDE SEQUENCE [LARGE SCALE GENOMIC DNA]</scope>
</reference>
<sequence>IGSIKVHKINDNDSSTLRTQYFCPEALGPTLWSLNGARGVRCPCDVSTFAGSCKLVVDLSTSIAFTAGLPLMKLDVLQTQPSHTAADSGDKCGDIADVKT</sequence>
<name>A0A653CP76_CALMS</name>
<evidence type="ECO:0000313" key="1">
    <source>
        <dbReference type="EMBL" id="VEN49731.1"/>
    </source>
</evidence>
<accession>A0A653CP76</accession>
<dbReference type="AlphaFoldDB" id="A0A653CP76"/>
<dbReference type="EMBL" id="CAACVG010008423">
    <property type="protein sequence ID" value="VEN49731.1"/>
    <property type="molecule type" value="Genomic_DNA"/>
</dbReference>
<proteinExistence type="predicted"/>
<dbReference type="Proteomes" id="UP000410492">
    <property type="component" value="Unassembled WGS sequence"/>
</dbReference>
<keyword evidence="2" id="KW-1185">Reference proteome</keyword>
<dbReference type="OrthoDB" id="10565762at2759"/>
<organism evidence="1 2">
    <name type="scientific">Callosobruchus maculatus</name>
    <name type="common">Southern cowpea weevil</name>
    <name type="synonym">Pulse bruchid</name>
    <dbReference type="NCBI Taxonomy" id="64391"/>
    <lineage>
        <taxon>Eukaryota</taxon>
        <taxon>Metazoa</taxon>
        <taxon>Ecdysozoa</taxon>
        <taxon>Arthropoda</taxon>
        <taxon>Hexapoda</taxon>
        <taxon>Insecta</taxon>
        <taxon>Pterygota</taxon>
        <taxon>Neoptera</taxon>
        <taxon>Endopterygota</taxon>
        <taxon>Coleoptera</taxon>
        <taxon>Polyphaga</taxon>
        <taxon>Cucujiformia</taxon>
        <taxon>Chrysomeloidea</taxon>
        <taxon>Chrysomelidae</taxon>
        <taxon>Bruchinae</taxon>
        <taxon>Bruchini</taxon>
        <taxon>Callosobruchus</taxon>
    </lineage>
</organism>
<feature type="non-terminal residue" evidence="1">
    <location>
        <position position="1"/>
    </location>
</feature>
<gene>
    <name evidence="1" type="ORF">CALMAC_LOCUS10756</name>
</gene>
<protein>
    <submittedName>
        <fullName evidence="1">Uncharacterized protein</fullName>
    </submittedName>
</protein>